<evidence type="ECO:0000313" key="2">
    <source>
        <dbReference type="RefSeq" id="XP_022248579.1"/>
    </source>
</evidence>
<sequence length="545" mass="62552">MTWKLTSVGNSVPVTNSSSLQTGNSLSDVFVTEKILEFEDVVKKHEGFRMYLEENSKNVKSAIHEHITSQLSLVHQREIQLYRQVDAMMAHQNALLQNHLAQLYQTLGSLKSFTKFLEENRLAPSSGVLDRNIVNIAQQSVFLKKLEFQLDGEQELRSAIQGFGRVKIANGQSGFLPLPEEEDYEDDSHHLFHKTLQDDGLQNIKICFPKIRNKPDEWLIPNSGDNEMVDSFSVFTTSQEELKGMSTNHESLSSLRSVLGTLDLPVIDDKDWLSSSVQEVNFQLEDRRSPVGSSDPEPASYNRWLQNPKCLPGFQNSVSKNNEDQCDTESNVLQATREKQIIKALKDQISMIQNQDNKCFLKEQVTHNATDFKKGLHETNHNISNHEFKKSQEKDSVIQHFSQSLLKRNSFLESQIWVRPLFKNVGIGSERKSMSLNILQNISTDKWLRSDSHVEHKGHVESLLNKKKNNIVDKVKEKWVSEIDKKNSNNFNSLMKGMFETYFQPLDIPLWLGHKVMFGQPRPDWPYSKEKYNLIFGADKNKTDS</sequence>
<dbReference type="RefSeq" id="XP_022248579.1">
    <property type="nucleotide sequence ID" value="XM_022392871.1"/>
</dbReference>
<gene>
    <name evidence="2" type="primary">LOC106465056</name>
</gene>
<protein>
    <submittedName>
        <fullName evidence="2">Uncharacterized protein LOC106465056</fullName>
    </submittedName>
</protein>
<organism evidence="1 2">
    <name type="scientific">Limulus polyphemus</name>
    <name type="common">Atlantic horseshoe crab</name>
    <dbReference type="NCBI Taxonomy" id="6850"/>
    <lineage>
        <taxon>Eukaryota</taxon>
        <taxon>Metazoa</taxon>
        <taxon>Ecdysozoa</taxon>
        <taxon>Arthropoda</taxon>
        <taxon>Chelicerata</taxon>
        <taxon>Merostomata</taxon>
        <taxon>Xiphosura</taxon>
        <taxon>Limulidae</taxon>
        <taxon>Limulus</taxon>
    </lineage>
</organism>
<evidence type="ECO:0000313" key="1">
    <source>
        <dbReference type="Proteomes" id="UP000694941"/>
    </source>
</evidence>
<name>A0ABM1SY73_LIMPO</name>
<keyword evidence="1" id="KW-1185">Reference proteome</keyword>
<proteinExistence type="predicted"/>
<dbReference type="PANTHER" id="PTHR17085:SF3">
    <property type="entry name" value="NUCLEAR RECEPTOR COACTIVATOR 4"/>
    <property type="match status" value="1"/>
</dbReference>
<dbReference type="InterPro" id="IPR039947">
    <property type="entry name" value="NCoA-4"/>
</dbReference>
<dbReference type="GeneID" id="106465056"/>
<accession>A0ABM1SY73</accession>
<dbReference type="Proteomes" id="UP000694941">
    <property type="component" value="Unplaced"/>
</dbReference>
<dbReference type="PANTHER" id="PTHR17085">
    <property type="entry name" value="NUCLEAR RECEPTOR COACTIVATOR 4"/>
    <property type="match status" value="1"/>
</dbReference>
<reference evidence="2" key="1">
    <citation type="submission" date="2025-08" db="UniProtKB">
        <authorList>
            <consortium name="RefSeq"/>
        </authorList>
    </citation>
    <scope>IDENTIFICATION</scope>
    <source>
        <tissue evidence="2">Muscle</tissue>
    </source>
</reference>